<proteinExistence type="inferred from homology"/>
<protein>
    <recommendedName>
        <fullName evidence="7">GST N-terminal domain-containing protein</fullName>
    </recommendedName>
</protein>
<evidence type="ECO:0000313" key="5">
    <source>
        <dbReference type="EMBL" id="KAF2966567.1"/>
    </source>
</evidence>
<dbReference type="SUPFAM" id="SSF52833">
    <property type="entry name" value="Thioredoxin-like"/>
    <property type="match status" value="1"/>
</dbReference>
<dbReference type="InterPro" id="IPR036282">
    <property type="entry name" value="Glutathione-S-Trfase_C_sf"/>
</dbReference>
<dbReference type="Pfam" id="PF13409">
    <property type="entry name" value="GST_N_2"/>
    <property type="match status" value="1"/>
</dbReference>
<dbReference type="Gene3D" id="1.20.1050.10">
    <property type="match status" value="1"/>
</dbReference>
<name>A0A7C8MRK2_9PEZI</name>
<dbReference type="SFLD" id="SFLDG00358">
    <property type="entry name" value="Main_(cytGST)"/>
    <property type="match status" value="1"/>
</dbReference>
<dbReference type="InterPro" id="IPR010987">
    <property type="entry name" value="Glutathione-S-Trfase_C-like"/>
</dbReference>
<dbReference type="AlphaFoldDB" id="A0A7C8MRK2"/>
<reference evidence="5 6" key="1">
    <citation type="submission" date="2019-12" db="EMBL/GenBank/DDBJ databases">
        <title>Draft genome sequence of the ascomycete Xylaria multiplex DSM 110363.</title>
        <authorList>
            <person name="Buettner E."/>
            <person name="Kellner H."/>
        </authorList>
    </citation>
    <scope>NUCLEOTIDE SEQUENCE [LARGE SCALE GENOMIC DNA]</scope>
    <source>
        <strain evidence="5 6">DSM 110363</strain>
    </source>
</reference>
<dbReference type="PANTHER" id="PTHR43968:SF8">
    <property type="entry name" value="S-TRANSFERASE, PUTATIVE (AFU_ORTHOLOGUE AFUA_2G00590)-RELATED"/>
    <property type="match status" value="1"/>
</dbReference>
<keyword evidence="6" id="KW-1185">Reference proteome</keyword>
<dbReference type="InParanoid" id="A0A7C8MRK2"/>
<dbReference type="Gene3D" id="3.40.30.10">
    <property type="entry name" value="Glutaredoxin"/>
    <property type="match status" value="1"/>
</dbReference>
<dbReference type="PANTHER" id="PTHR43968">
    <property type="match status" value="1"/>
</dbReference>
<dbReference type="PROSITE" id="PS50405">
    <property type="entry name" value="GST_CTER"/>
    <property type="match status" value="1"/>
</dbReference>
<organism evidence="5 6">
    <name type="scientific">Xylaria multiplex</name>
    <dbReference type="NCBI Taxonomy" id="323545"/>
    <lineage>
        <taxon>Eukaryota</taxon>
        <taxon>Fungi</taxon>
        <taxon>Dikarya</taxon>
        <taxon>Ascomycota</taxon>
        <taxon>Pezizomycotina</taxon>
        <taxon>Sordariomycetes</taxon>
        <taxon>Xylariomycetidae</taxon>
        <taxon>Xylariales</taxon>
        <taxon>Xylariaceae</taxon>
        <taxon>Xylaria</taxon>
    </lineage>
</organism>
<feature type="compositionally biased region" description="Polar residues" evidence="2">
    <location>
        <begin position="288"/>
        <end position="299"/>
    </location>
</feature>
<evidence type="ECO:0000256" key="1">
    <source>
        <dbReference type="ARBA" id="ARBA00007409"/>
    </source>
</evidence>
<accession>A0A7C8MRK2</accession>
<comment type="similarity">
    <text evidence="1">Belongs to the GST superfamily.</text>
</comment>
<feature type="domain" description="GST C-terminal" evidence="4">
    <location>
        <begin position="94"/>
        <end position="235"/>
    </location>
</feature>
<dbReference type="EMBL" id="WUBL01000086">
    <property type="protein sequence ID" value="KAF2966567.1"/>
    <property type="molecule type" value="Genomic_DNA"/>
</dbReference>
<feature type="region of interest" description="Disordered" evidence="2">
    <location>
        <begin position="284"/>
        <end position="309"/>
    </location>
</feature>
<dbReference type="InterPro" id="IPR050983">
    <property type="entry name" value="GST_Omega/HSP26"/>
</dbReference>
<dbReference type="InterPro" id="IPR040079">
    <property type="entry name" value="Glutathione_S-Trfase"/>
</dbReference>
<gene>
    <name evidence="5" type="ORF">GQX73_g7016</name>
</gene>
<evidence type="ECO:0000259" key="3">
    <source>
        <dbReference type="PROSITE" id="PS50404"/>
    </source>
</evidence>
<dbReference type="InterPro" id="IPR004045">
    <property type="entry name" value="Glutathione_S-Trfase_N"/>
</dbReference>
<comment type="caution">
    <text evidence="5">The sequence shown here is derived from an EMBL/GenBank/DDBJ whole genome shotgun (WGS) entry which is preliminary data.</text>
</comment>
<dbReference type="CDD" id="cd00570">
    <property type="entry name" value="GST_N_family"/>
    <property type="match status" value="1"/>
</dbReference>
<dbReference type="GO" id="GO:0005737">
    <property type="term" value="C:cytoplasm"/>
    <property type="evidence" value="ECO:0007669"/>
    <property type="project" value="TreeGrafter"/>
</dbReference>
<dbReference type="SFLD" id="SFLDS00019">
    <property type="entry name" value="Glutathione_Transferase_(cytos"/>
    <property type="match status" value="1"/>
</dbReference>
<evidence type="ECO:0000256" key="2">
    <source>
        <dbReference type="SAM" id="MobiDB-lite"/>
    </source>
</evidence>
<dbReference type="SUPFAM" id="SSF47616">
    <property type="entry name" value="GST C-terminal domain-like"/>
    <property type="match status" value="1"/>
</dbReference>
<dbReference type="PROSITE" id="PS50404">
    <property type="entry name" value="GST_NTER"/>
    <property type="match status" value="1"/>
</dbReference>
<feature type="domain" description="GST N-terminal" evidence="3">
    <location>
        <begin position="6"/>
        <end position="85"/>
    </location>
</feature>
<evidence type="ECO:0008006" key="7">
    <source>
        <dbReference type="Google" id="ProtNLM"/>
    </source>
</evidence>
<evidence type="ECO:0000259" key="4">
    <source>
        <dbReference type="PROSITE" id="PS50405"/>
    </source>
</evidence>
<dbReference type="InterPro" id="IPR036249">
    <property type="entry name" value="Thioredoxin-like_sf"/>
</dbReference>
<dbReference type="CDD" id="cd00299">
    <property type="entry name" value="GST_C_family"/>
    <property type="match status" value="1"/>
</dbReference>
<dbReference type="Proteomes" id="UP000481858">
    <property type="component" value="Unassembled WGS sequence"/>
</dbReference>
<evidence type="ECO:0000313" key="6">
    <source>
        <dbReference type="Proteomes" id="UP000481858"/>
    </source>
</evidence>
<dbReference type="OrthoDB" id="202840at2759"/>
<sequence>MATATPKLRLYTNHGCPWAHRAHIALSELKVPFEEEIIDLKAPRTPEYLQVNPRGLVPSLRVDDQVITESAIVAAFLADAFPSHLVPASNDPNGPLKRARIAFFVDTYMSKVNVSLFPLIKATTDEERSALIQKTVDAVVKELEPLLANAGPFFEGSDKLTLAEVLTGSFVIRLWNWPKYGLVPQGIVTELSAKAPNFSRWAEAVVKHPSVNGIFDEEGTARATKQRWKQGYPDVHGYYFVLSEKGTPTYIVAMSESYLSPDSDEDVASSAASNAAVPSITIERGSRSLGTVRTNSQQRGGRRRKPHSPEAWEAVKADIARLYLEENRRLKVRFLERVPLQRISVAT</sequence>